<comment type="catalytic activity">
    <reaction evidence="1">
        <text>ATP + protein L-histidine = ADP + protein N-phospho-L-histidine.</text>
        <dbReference type="EC" id="2.7.13.3"/>
    </reaction>
</comment>
<reference evidence="16 17" key="1">
    <citation type="submission" date="2023-05" db="EMBL/GenBank/DDBJ databases">
        <title>Streptantibioticus silvisoli sp. nov., acidotolerant actinomycetes 1 from pine litter.</title>
        <authorList>
            <person name="Swiecimska M."/>
            <person name="Golinska P."/>
            <person name="Sangal V."/>
            <person name="Wachnowicz B."/>
            <person name="Goodfellow M."/>
        </authorList>
    </citation>
    <scope>NUCLEOTIDE SEQUENCE</scope>
    <source>
        <strain evidence="16">SL13</strain>
        <strain evidence="15 17">SL54</strain>
    </source>
</reference>
<evidence type="ECO:0000313" key="17">
    <source>
        <dbReference type="Proteomes" id="UP001156398"/>
    </source>
</evidence>
<dbReference type="PANTHER" id="PTHR44936">
    <property type="entry name" value="SENSOR PROTEIN CREC"/>
    <property type="match status" value="1"/>
</dbReference>
<evidence type="ECO:0000256" key="6">
    <source>
        <dbReference type="ARBA" id="ARBA00022692"/>
    </source>
</evidence>
<evidence type="ECO:0000256" key="11">
    <source>
        <dbReference type="ARBA" id="ARBA00023012"/>
    </source>
</evidence>
<keyword evidence="10 13" id="KW-1133">Transmembrane helix</keyword>
<dbReference type="Gene3D" id="6.10.340.10">
    <property type="match status" value="1"/>
</dbReference>
<dbReference type="GO" id="GO:0005524">
    <property type="term" value="F:ATP binding"/>
    <property type="evidence" value="ECO:0007669"/>
    <property type="project" value="UniProtKB-KW"/>
</dbReference>
<dbReference type="GO" id="GO:0016020">
    <property type="term" value="C:membrane"/>
    <property type="evidence" value="ECO:0007669"/>
    <property type="project" value="UniProtKB-SubCell"/>
</dbReference>
<comment type="subcellular location">
    <subcellularLocation>
        <location evidence="2">Membrane</location>
    </subcellularLocation>
</comment>
<evidence type="ECO:0000313" key="15">
    <source>
        <dbReference type="EMBL" id="MDI5962823.1"/>
    </source>
</evidence>
<keyword evidence="4" id="KW-0597">Phosphoprotein</keyword>
<dbReference type="PANTHER" id="PTHR44936:SF9">
    <property type="entry name" value="SENSOR PROTEIN CREC"/>
    <property type="match status" value="1"/>
</dbReference>
<evidence type="ECO:0000256" key="3">
    <source>
        <dbReference type="ARBA" id="ARBA00012438"/>
    </source>
</evidence>
<evidence type="ECO:0000256" key="8">
    <source>
        <dbReference type="ARBA" id="ARBA00022777"/>
    </source>
</evidence>
<feature type="compositionally biased region" description="Low complexity" evidence="12">
    <location>
        <begin position="912"/>
        <end position="928"/>
    </location>
</feature>
<keyword evidence="8" id="KW-0418">Kinase</keyword>
<feature type="domain" description="NIT" evidence="14">
    <location>
        <begin position="92"/>
        <end position="366"/>
    </location>
</feature>
<dbReference type="SMART" id="SM00304">
    <property type="entry name" value="HAMP"/>
    <property type="match status" value="1"/>
</dbReference>
<dbReference type="InterPro" id="IPR036890">
    <property type="entry name" value="HATPase_C_sf"/>
</dbReference>
<name>A0AA90H0T5_9ACTN</name>
<keyword evidence="7" id="KW-0547">Nucleotide-binding</keyword>
<feature type="compositionally biased region" description="Pro residues" evidence="12">
    <location>
        <begin position="877"/>
        <end position="888"/>
    </location>
</feature>
<keyword evidence="6 13" id="KW-0812">Transmembrane</keyword>
<dbReference type="Gene3D" id="3.30.565.10">
    <property type="entry name" value="Histidine kinase-like ATPase, C-terminal domain"/>
    <property type="match status" value="1"/>
</dbReference>
<feature type="region of interest" description="Disordered" evidence="12">
    <location>
        <begin position="760"/>
        <end position="1036"/>
    </location>
</feature>
<dbReference type="AlphaFoldDB" id="A0AA90H0T5"/>
<proteinExistence type="predicted"/>
<feature type="transmembrane region" description="Helical" evidence="13">
    <location>
        <begin position="52"/>
        <end position="71"/>
    </location>
</feature>
<dbReference type="EC" id="2.7.13.3" evidence="3"/>
<dbReference type="InterPro" id="IPR003594">
    <property type="entry name" value="HATPase_dom"/>
</dbReference>
<protein>
    <recommendedName>
        <fullName evidence="3">histidine kinase</fullName>
        <ecNumber evidence="3">2.7.13.3</ecNumber>
    </recommendedName>
</protein>
<feature type="compositionally biased region" description="Polar residues" evidence="12">
    <location>
        <begin position="1019"/>
        <end position="1029"/>
    </location>
</feature>
<keyword evidence="5" id="KW-0808">Transferase</keyword>
<evidence type="ECO:0000256" key="7">
    <source>
        <dbReference type="ARBA" id="ARBA00022741"/>
    </source>
</evidence>
<accession>A0AA90H0T5</accession>
<dbReference type="Pfam" id="PF02518">
    <property type="entry name" value="HATPase_c"/>
    <property type="match status" value="1"/>
</dbReference>
<dbReference type="GO" id="GO:0000160">
    <property type="term" value="P:phosphorelay signal transduction system"/>
    <property type="evidence" value="ECO:0007669"/>
    <property type="project" value="UniProtKB-KW"/>
</dbReference>
<comment type="caution">
    <text evidence="16">The sequence shown here is derived from an EMBL/GenBank/DDBJ whole genome shotgun (WGS) entry which is preliminary data.</text>
</comment>
<dbReference type="Pfam" id="PF00672">
    <property type="entry name" value="HAMP"/>
    <property type="match status" value="1"/>
</dbReference>
<organism evidence="16">
    <name type="scientific">Streptantibioticus silvisoli</name>
    <dbReference type="NCBI Taxonomy" id="2705255"/>
    <lineage>
        <taxon>Bacteria</taxon>
        <taxon>Bacillati</taxon>
        <taxon>Actinomycetota</taxon>
        <taxon>Actinomycetes</taxon>
        <taxon>Kitasatosporales</taxon>
        <taxon>Streptomycetaceae</taxon>
        <taxon>Streptantibioticus</taxon>
    </lineage>
</organism>
<dbReference type="EMBL" id="JABXJJ020000003">
    <property type="protein sequence ID" value="MDI5968440.1"/>
    <property type="molecule type" value="Genomic_DNA"/>
</dbReference>
<dbReference type="Proteomes" id="UP001156398">
    <property type="component" value="Unassembled WGS sequence"/>
</dbReference>
<keyword evidence="11" id="KW-0902">Two-component regulatory system</keyword>
<feature type="region of interest" description="Disordered" evidence="12">
    <location>
        <begin position="1"/>
        <end position="41"/>
    </location>
</feature>
<evidence type="ECO:0000256" key="1">
    <source>
        <dbReference type="ARBA" id="ARBA00000085"/>
    </source>
</evidence>
<dbReference type="SMART" id="SM00387">
    <property type="entry name" value="HATPase_c"/>
    <property type="match status" value="1"/>
</dbReference>
<keyword evidence="17" id="KW-1185">Reference proteome</keyword>
<dbReference type="InterPro" id="IPR013587">
    <property type="entry name" value="Nitrate/nitrite_sensing"/>
</dbReference>
<gene>
    <name evidence="15" type="ORF">POF43_008880</name>
    <name evidence="16" type="ORF">POF50_003600</name>
</gene>
<dbReference type="SUPFAM" id="SSF55874">
    <property type="entry name" value="ATPase domain of HSP90 chaperone/DNA topoisomerase II/histidine kinase"/>
    <property type="match status" value="1"/>
</dbReference>
<dbReference type="Pfam" id="PF08376">
    <property type="entry name" value="NIT"/>
    <property type="match status" value="1"/>
</dbReference>
<dbReference type="PROSITE" id="PS50906">
    <property type="entry name" value="NIT"/>
    <property type="match status" value="1"/>
</dbReference>
<keyword evidence="13" id="KW-0472">Membrane</keyword>
<evidence type="ECO:0000256" key="2">
    <source>
        <dbReference type="ARBA" id="ARBA00004370"/>
    </source>
</evidence>
<dbReference type="GO" id="GO:0004673">
    <property type="term" value="F:protein histidine kinase activity"/>
    <property type="evidence" value="ECO:0007669"/>
    <property type="project" value="UniProtKB-EC"/>
</dbReference>
<evidence type="ECO:0000259" key="14">
    <source>
        <dbReference type="PROSITE" id="PS50906"/>
    </source>
</evidence>
<evidence type="ECO:0000256" key="5">
    <source>
        <dbReference type="ARBA" id="ARBA00022679"/>
    </source>
</evidence>
<evidence type="ECO:0000256" key="13">
    <source>
        <dbReference type="SAM" id="Phobius"/>
    </source>
</evidence>
<feature type="transmembrane region" description="Helical" evidence="13">
    <location>
        <begin position="378"/>
        <end position="396"/>
    </location>
</feature>
<dbReference type="InterPro" id="IPR010910">
    <property type="entry name" value="Nitrate/nitrite_sensing_bac"/>
</dbReference>
<sequence>MSKTRTGSGPVRPARGNFTPPGRDQEAAEAAVPAGRAPGRWSPRSWRVRTRLIAIALVPVIVALVVGGFNVDSSVQRWRQADDAVRTAQLVRAATSYGNALMEERDLTAVPLLAGDPHSAQVGTARAATDAAARTFDAAAARMPDSADLRRRLAGFRKAEAGLPALRKAAYTAALPGVRTEEAYTAIQHPLSEFANELGFGTDNLTGYGRTLYAMSLTKGAESLTRSIGTAVLVERNVPSSVRTSQLTALASYAYLENIALEEFSGGGTPQDMALLTRANQDAANRGDAEQNAARAAARAAGKTYVTPPGRVAMLQAIAAGLPDSTLKAHGITADSWMASSTLAFGAYHSVEDQLAGRAERDAASIAAGARRDAVTDAAVVLLGVLAAFAVASWMARSMSNGMRELRGAALEVAHRRLPALVEQLSRPQPGRVDTRVEPIPITSADEIGEVARAFDQVHREAVRLAAEQAMLRGNVNAIFTNLSLRNQGLIQRQLALITDLENNEADPDQLASLFRLDHLATRMRRNGENLLVLAGEEAGRQWNRPVPLVDVLRAAASEVESYERIEISGVPAGEIHGTAVTDLVHLLAELLENATSFSSPHTRVKVTATRLPDGRIVVEIHDMGIGLTAEDFADINHKLAEPPTVDAAVSQRMGLFVVGRLAGRHGIKVQLRPSGEQAGTTSLVMLPEPITHGGDQQEGDFTVSRIVPEHPAGAYESGQLTAEQLGFDDLRYEVPAGAAELHPVGRSLRLEGRRAALEAAAGERRSSGPGPVPFGEHRAVDGRSAQSVEQSFPGAGQGAGYPVDPYGGFTPGQRALESGYDPGYPVHPATTAGPGEMITPVGRPAPETEYVHPGASGGHQDWDPGYPQDPWSVLPQQPPPGPEPLPAAPERVGYDAPDAGPAHREQPWPSAAAARGQDGAPAEQAEQGGQGAADGRSVNNELWQRAGQAREPKAGGVTPSGLPQRVPRANLVAGAAQQTPQSGPLVSRDPRDVGGRLNSLRRGVRQGREAGPDAATDGHSSPTDSQGPGPNHQER</sequence>
<evidence type="ECO:0000256" key="12">
    <source>
        <dbReference type="SAM" id="MobiDB-lite"/>
    </source>
</evidence>
<feature type="compositionally biased region" description="Low complexity" evidence="12">
    <location>
        <begin position="28"/>
        <end position="40"/>
    </location>
</feature>
<evidence type="ECO:0000256" key="9">
    <source>
        <dbReference type="ARBA" id="ARBA00022840"/>
    </source>
</evidence>
<dbReference type="InterPro" id="IPR050980">
    <property type="entry name" value="2C_sensor_his_kinase"/>
</dbReference>
<dbReference type="InterPro" id="IPR003660">
    <property type="entry name" value="HAMP_dom"/>
</dbReference>
<dbReference type="CDD" id="cd06225">
    <property type="entry name" value="HAMP"/>
    <property type="match status" value="1"/>
</dbReference>
<dbReference type="RefSeq" id="WP_271313838.1">
    <property type="nucleotide sequence ID" value="NZ_JAAGKO020000008.1"/>
</dbReference>
<evidence type="ECO:0000313" key="16">
    <source>
        <dbReference type="EMBL" id="MDI5968440.1"/>
    </source>
</evidence>
<dbReference type="EMBL" id="JAAGKO020000008">
    <property type="protein sequence ID" value="MDI5962823.1"/>
    <property type="molecule type" value="Genomic_DNA"/>
</dbReference>
<evidence type="ECO:0000256" key="10">
    <source>
        <dbReference type="ARBA" id="ARBA00022989"/>
    </source>
</evidence>
<evidence type="ECO:0000256" key="4">
    <source>
        <dbReference type="ARBA" id="ARBA00022553"/>
    </source>
</evidence>
<keyword evidence="9" id="KW-0067">ATP-binding</keyword>